<organism evidence="1 2">
    <name type="scientific">Stegodyphus mimosarum</name>
    <name type="common">African social velvet spider</name>
    <dbReference type="NCBI Taxonomy" id="407821"/>
    <lineage>
        <taxon>Eukaryota</taxon>
        <taxon>Metazoa</taxon>
        <taxon>Ecdysozoa</taxon>
        <taxon>Arthropoda</taxon>
        <taxon>Chelicerata</taxon>
        <taxon>Arachnida</taxon>
        <taxon>Araneae</taxon>
        <taxon>Araneomorphae</taxon>
        <taxon>Entelegynae</taxon>
        <taxon>Eresoidea</taxon>
        <taxon>Eresidae</taxon>
        <taxon>Stegodyphus</taxon>
    </lineage>
</organism>
<evidence type="ECO:0000313" key="2">
    <source>
        <dbReference type="Proteomes" id="UP000054359"/>
    </source>
</evidence>
<protein>
    <submittedName>
        <fullName evidence="1">Uncharacterized protein</fullName>
    </submittedName>
</protein>
<sequence>MESINFQVKFALDGILVKGKKSIQTENDFHTGLSALEILMLTTYV</sequence>
<dbReference type="AlphaFoldDB" id="A0A087UMD5"/>
<name>A0A087UMD5_STEMI</name>
<reference evidence="1 2" key="1">
    <citation type="submission" date="2013-11" db="EMBL/GenBank/DDBJ databases">
        <title>Genome sequencing of Stegodyphus mimosarum.</title>
        <authorList>
            <person name="Bechsgaard J."/>
        </authorList>
    </citation>
    <scope>NUCLEOTIDE SEQUENCE [LARGE SCALE GENOMIC DNA]</scope>
</reference>
<dbReference type="Proteomes" id="UP000054359">
    <property type="component" value="Unassembled WGS sequence"/>
</dbReference>
<keyword evidence="2" id="KW-1185">Reference proteome</keyword>
<gene>
    <name evidence="1" type="ORF">X975_00450</name>
</gene>
<feature type="non-terminal residue" evidence="1">
    <location>
        <position position="45"/>
    </location>
</feature>
<proteinExistence type="predicted"/>
<accession>A0A087UMD5</accession>
<dbReference type="EMBL" id="KK120552">
    <property type="protein sequence ID" value="KFM78524.1"/>
    <property type="molecule type" value="Genomic_DNA"/>
</dbReference>
<evidence type="ECO:0000313" key="1">
    <source>
        <dbReference type="EMBL" id="KFM78524.1"/>
    </source>
</evidence>